<dbReference type="SUPFAM" id="SSF52058">
    <property type="entry name" value="L domain-like"/>
    <property type="match status" value="1"/>
</dbReference>
<dbReference type="SUPFAM" id="SSF46977">
    <property type="entry name" value="Succinate dehydrogenase/fumarate reductase flavoprotein C-terminal domain"/>
    <property type="match status" value="1"/>
</dbReference>
<dbReference type="FunFam" id="1.20.58.100:FF:000001">
    <property type="entry name" value="Succinate dehydrogenase flavoprotein subunit (SdhA)"/>
    <property type="match status" value="1"/>
</dbReference>
<dbReference type="Pfam" id="PF02910">
    <property type="entry name" value="Succ_DH_flav_C"/>
    <property type="match status" value="1"/>
</dbReference>
<comment type="subcellular location">
    <subcellularLocation>
        <location evidence="1 16">Mitochondrion inner membrane</location>
        <topology evidence="1 16">Peripheral membrane protein</topology>
        <orientation evidence="1 16">Matrix side</orientation>
    </subcellularLocation>
</comment>
<evidence type="ECO:0000259" key="17">
    <source>
        <dbReference type="PROSITE" id="PS50177"/>
    </source>
</evidence>
<keyword evidence="7 16" id="KW-0809">Transit peptide</keyword>
<dbReference type="PANTHER" id="PTHR11632:SF51">
    <property type="entry name" value="SUCCINATE DEHYDROGENASE [UBIQUINONE] FLAVOPROTEIN SUBUNIT, MITOCHONDRIAL"/>
    <property type="match status" value="1"/>
</dbReference>
<comment type="caution">
    <text evidence="18">The sequence shown here is derived from an EMBL/GenBank/DDBJ whole genome shotgun (WGS) entry which is preliminary data.</text>
</comment>
<dbReference type="PROSITE" id="PS50177">
    <property type="entry name" value="NTF2_DOMAIN"/>
    <property type="match status" value="1"/>
</dbReference>
<evidence type="ECO:0000256" key="10">
    <source>
        <dbReference type="ARBA" id="ARBA00023128"/>
    </source>
</evidence>
<dbReference type="InterPro" id="IPR036188">
    <property type="entry name" value="FAD/NAD-bd_sf"/>
</dbReference>
<keyword evidence="11 16" id="KW-0472">Membrane</keyword>
<evidence type="ECO:0000256" key="15">
    <source>
        <dbReference type="PIRSR" id="PIRSR611281-4"/>
    </source>
</evidence>
<feature type="active site" description="Proton acceptor" evidence="12">
    <location>
        <position position="777"/>
    </location>
</feature>
<evidence type="ECO:0000256" key="6">
    <source>
        <dbReference type="ARBA" id="ARBA00022827"/>
    </source>
</evidence>
<dbReference type="Pfam" id="PF00890">
    <property type="entry name" value="FAD_binding_2"/>
    <property type="match status" value="1"/>
</dbReference>
<keyword evidence="8 16" id="KW-0249">Electron transport</keyword>
<dbReference type="Proteomes" id="UP000719412">
    <property type="component" value="Unassembled WGS sequence"/>
</dbReference>
<dbReference type="GO" id="GO:0006099">
    <property type="term" value="P:tricarboxylic acid cycle"/>
    <property type="evidence" value="ECO:0007669"/>
    <property type="project" value="UniProtKB-UniPathway"/>
</dbReference>
<evidence type="ECO:0000256" key="4">
    <source>
        <dbReference type="ARBA" id="ARBA00022630"/>
    </source>
</evidence>
<evidence type="ECO:0000256" key="9">
    <source>
        <dbReference type="ARBA" id="ARBA00023002"/>
    </source>
</evidence>
<dbReference type="FunFam" id="3.90.700.10:FF:000001">
    <property type="entry name" value="Mitochondrial succinate dehydrogenase flavoprotein subunit"/>
    <property type="match status" value="1"/>
</dbReference>
<evidence type="ECO:0000256" key="1">
    <source>
        <dbReference type="ARBA" id="ARBA00004443"/>
    </source>
</evidence>
<dbReference type="GO" id="GO:0009055">
    <property type="term" value="F:electron transfer activity"/>
    <property type="evidence" value="ECO:0007669"/>
    <property type="project" value="TreeGrafter"/>
</dbReference>
<dbReference type="Gene3D" id="3.80.10.10">
    <property type="entry name" value="Ribonuclease Inhibitor"/>
    <property type="match status" value="1"/>
</dbReference>
<keyword evidence="3 16" id="KW-0813">Transport</keyword>
<dbReference type="PROSITE" id="PS51450">
    <property type="entry name" value="LRR"/>
    <property type="match status" value="1"/>
</dbReference>
<comment type="pathway">
    <text evidence="16">Carbohydrate metabolism; tricarboxylic acid cycle; fumarate from succinate (eukaryal route): step 1/1.</text>
</comment>
<evidence type="ECO:0000256" key="13">
    <source>
        <dbReference type="PIRSR" id="PIRSR611281-2"/>
    </source>
</evidence>
<dbReference type="NCBIfam" id="TIGR01816">
    <property type="entry name" value="sdhA_forward"/>
    <property type="match status" value="1"/>
</dbReference>
<dbReference type="PANTHER" id="PTHR11632">
    <property type="entry name" value="SUCCINATE DEHYDROGENASE 2 FLAVOPROTEIN SUBUNIT"/>
    <property type="match status" value="1"/>
</dbReference>
<dbReference type="Gene3D" id="3.90.700.10">
    <property type="entry name" value="Succinate dehydrogenase/fumarate reductase flavoprotein, catalytic domain"/>
    <property type="match status" value="1"/>
</dbReference>
<protein>
    <recommendedName>
        <fullName evidence="16">Succinate dehydrogenase [ubiquinone] flavoprotein subunit, mitochondrial</fullName>
        <ecNumber evidence="16">1.3.5.1</ecNumber>
    </recommendedName>
</protein>
<dbReference type="EMBL" id="JABDTM020027337">
    <property type="protein sequence ID" value="KAH0810680.1"/>
    <property type="molecule type" value="Genomic_DNA"/>
</dbReference>
<dbReference type="GO" id="GO:0008177">
    <property type="term" value="F:succinate dehydrogenase (quinone) activity"/>
    <property type="evidence" value="ECO:0007669"/>
    <property type="project" value="UniProtKB-EC"/>
</dbReference>
<dbReference type="Gene3D" id="1.20.58.100">
    <property type="entry name" value="Fumarate reductase/succinate dehydrogenase flavoprotein-like, C-terminal domain"/>
    <property type="match status" value="1"/>
</dbReference>
<feature type="binding site" evidence="14">
    <location>
        <position position="878"/>
    </location>
    <ligand>
        <name>FAD</name>
        <dbReference type="ChEBI" id="CHEBI:57692"/>
    </ligand>
</feature>
<comment type="similarity">
    <text evidence="2 16">Belongs to the FAD-dependent oxidoreductase 2 family. FRD/SDH subfamily.</text>
</comment>
<dbReference type="InterPro" id="IPR027477">
    <property type="entry name" value="Succ_DH/fumarate_Rdtase_cat_sf"/>
</dbReference>
<evidence type="ECO:0000313" key="19">
    <source>
        <dbReference type="Proteomes" id="UP000719412"/>
    </source>
</evidence>
<feature type="binding site" evidence="13">
    <location>
        <position position="844"/>
    </location>
    <ligand>
        <name>substrate</name>
    </ligand>
</feature>
<evidence type="ECO:0000256" key="16">
    <source>
        <dbReference type="RuleBase" id="RU362051"/>
    </source>
</evidence>
<evidence type="ECO:0000256" key="11">
    <source>
        <dbReference type="ARBA" id="ARBA00023136"/>
    </source>
</evidence>
<dbReference type="InterPro" id="IPR057125">
    <property type="entry name" value="NXF1/2/3/5-like_LRR"/>
</dbReference>
<dbReference type="InterPro" id="IPR032710">
    <property type="entry name" value="NTF2-like_dom_sf"/>
</dbReference>
<name>A0A8J6L7I7_TENMO</name>
<dbReference type="NCBIfam" id="TIGR01812">
    <property type="entry name" value="sdhA_frdA_Gneg"/>
    <property type="match status" value="1"/>
</dbReference>
<dbReference type="InterPro" id="IPR018222">
    <property type="entry name" value="Nuclear_transport_factor_2_euk"/>
</dbReference>
<feature type="binding site" evidence="14">
    <location>
        <begin position="894"/>
        <end position="895"/>
    </location>
    <ligand>
        <name>FAD</name>
        <dbReference type="ChEBI" id="CHEBI:57692"/>
    </ligand>
</feature>
<dbReference type="InterPro" id="IPR014006">
    <property type="entry name" value="Succ_Dhase_FrdA_Gneg"/>
</dbReference>
<dbReference type="InterPro" id="IPR032675">
    <property type="entry name" value="LRR_dom_sf"/>
</dbReference>
<dbReference type="InterPro" id="IPR002075">
    <property type="entry name" value="NTF2_dom"/>
</dbReference>
<feature type="binding site" evidence="14">
    <location>
        <begin position="505"/>
        <end position="510"/>
    </location>
    <ligand>
        <name>FAD</name>
        <dbReference type="ChEBI" id="CHEBI:57692"/>
    </ligand>
</feature>
<sequence length="1102" mass="125057">MDFETVTRFKDAVSIDDSNLYLLSSNKSILGNPTYWHKFIIENVHDLQRNQILKILFELIQPFDLIPLCYTENKKGAFFFARICRQAIEKLCSDKLTVHNPFDENKPFKFKIILKYTSTDIIKVDLSENVMKVLQNRFKSHILCLTNFSEDPNLIEFVHLSQPRLLAFVLNVAKNLKPKSIKLCNNDIKTLDALKILPAHSIVSLDLRHNLIRDLAELKYLDHFNITELWLEGNPLCELYDEYSYVQQVIEHCPKMEKLDGFLLRQNGVPSFRRNFLCNISAYGVVDEFLECYFPTYDSKNLGKLERFYHKNALFSLTSEFFQKQLSSETSHLKSYQLYSRNLLNLSNSNSRNLFVGSSAIMKLFSDLPHSEHDPYSFTVDVLYYSTTCAIVVVTGVFREVPHVERILGFNRYFVLERRDEAFLVANEQLHVFNALTSQQMTAFKKCNSLQEARNPVQQNQMVNTFAIITNLTKDCAKITTTKRFFHQKSEIPVIDHFYDCLVVGAGGAGLRAAYGLVSKGFNTAVVTKIFPTRSHTVSAQGGVNAALGNYEADNWYWHFFDTVKGSDWLGDQDAIHYMTKEAPGAIYELENIGMPFSRFKDGKIYQRAFGGQSLQCGKGGQAHRTCAAADSTGHFMLHTLYGQAVKYNCKFFVEYYALDLLMDEDKCCGAIVWNLEEGTFHRFFARNTVIATGGFERAYFSCTSAHTSTGDGTAMVSRAGLPLQDMEFVQFHPTGIYGVGVLVTEGARGEGGYITNSKGERFMLKYAPTAKDLASRDVVSRSCTMEILEGRGVGPDKDHVHLELMHLPKELIKKQLPGITNLVAGFVGRDVTKEPIPIIPTVHYNMGGIPTNYRGQVVTQMPNKTDQFVTGLYACGECASVSVHGANRLGANSLLETVVFGRAVADAIAECNKPGEDIPKAEDWMGVGAIDNFEKLRHLNGSRTVGEVRLDLQRTMQRFAGVFRNQQLLEEGCVKVTELYKELDNIKICDDSLIWNSDLLEALELQNLFINAIQTIRAMEHRKESRGAHARDDYKVRLDEYDYAKPIKGQTKKPMEQHWRKHTLSWLEIETGKVCFTFRPVNDFTLDEDECPPVPPIIRAY</sequence>
<feature type="binding site" evidence="14">
    <location>
        <begin position="528"/>
        <end position="543"/>
    </location>
    <ligand>
        <name>FAD</name>
        <dbReference type="ChEBI" id="CHEBI:57692"/>
    </ligand>
</feature>
<dbReference type="InterPro" id="IPR037099">
    <property type="entry name" value="Fum_R/Succ_DH_flav-like_C_sf"/>
</dbReference>
<evidence type="ECO:0000256" key="8">
    <source>
        <dbReference type="ARBA" id="ARBA00022982"/>
    </source>
</evidence>
<comment type="cofactor">
    <cofactor evidence="14">
        <name>FAD</name>
        <dbReference type="ChEBI" id="CHEBI:57692"/>
    </cofactor>
    <text evidence="14">Flavinylated by SdhE, about 5% flavinylation occurs in the absence of SdhE.</text>
</comment>
<dbReference type="SUPFAM" id="SSF56425">
    <property type="entry name" value="Succinate dehydrogenase/fumarate reductase flavoprotein, catalytic domain"/>
    <property type="match status" value="1"/>
</dbReference>
<dbReference type="Pfam" id="PF22602">
    <property type="entry name" value="NXF_NTF2"/>
    <property type="match status" value="1"/>
</dbReference>
<reference evidence="18" key="1">
    <citation type="journal article" date="2020" name="J Insects Food Feed">
        <title>The yellow mealworm (Tenebrio molitor) genome: a resource for the emerging insects as food and feed industry.</title>
        <authorList>
            <person name="Eriksson T."/>
            <person name="Andere A."/>
            <person name="Kelstrup H."/>
            <person name="Emery V."/>
            <person name="Picard C."/>
        </authorList>
    </citation>
    <scope>NUCLEOTIDE SEQUENCE</scope>
    <source>
        <strain evidence="18">Stoneville</strain>
        <tissue evidence="18">Whole head</tissue>
    </source>
</reference>
<keyword evidence="5" id="KW-0999">Mitochondrion inner membrane</keyword>
<evidence type="ECO:0000256" key="7">
    <source>
        <dbReference type="ARBA" id="ARBA00022946"/>
    </source>
</evidence>
<dbReference type="UniPathway" id="UPA00223">
    <property type="reaction ID" value="UER01006"/>
</dbReference>
<feature type="modified residue" description="Tele-8alpha-FAD histidine" evidence="15">
    <location>
        <position position="536"/>
    </location>
</feature>
<feature type="binding site" evidence="13">
    <location>
        <position position="733"/>
    </location>
    <ligand>
        <name>substrate</name>
    </ligand>
</feature>
<dbReference type="SUPFAM" id="SSF54427">
    <property type="entry name" value="NTF2-like"/>
    <property type="match status" value="1"/>
</dbReference>
<dbReference type="Gene3D" id="3.10.450.50">
    <property type="match status" value="1"/>
</dbReference>
<feature type="binding site" evidence="14">
    <location>
        <position position="712"/>
    </location>
    <ligand>
        <name>FAD</name>
        <dbReference type="ChEBI" id="CHEBI:57692"/>
    </ligand>
</feature>
<keyword evidence="16" id="KW-0816">Tricarboxylic acid cycle</keyword>
<evidence type="ECO:0000256" key="2">
    <source>
        <dbReference type="ARBA" id="ARBA00008040"/>
    </source>
</evidence>
<keyword evidence="6 14" id="KW-0274">FAD</keyword>
<keyword evidence="4 14" id="KW-0285">Flavoprotein</keyword>
<evidence type="ECO:0000256" key="14">
    <source>
        <dbReference type="PIRSR" id="PIRSR611281-3"/>
    </source>
</evidence>
<comment type="catalytic activity">
    <reaction evidence="16">
        <text>a quinone + succinate = fumarate + a quinol</text>
        <dbReference type="Rhea" id="RHEA:40523"/>
        <dbReference type="ChEBI" id="CHEBI:24646"/>
        <dbReference type="ChEBI" id="CHEBI:29806"/>
        <dbReference type="ChEBI" id="CHEBI:30031"/>
        <dbReference type="ChEBI" id="CHEBI:132124"/>
        <dbReference type="EC" id="1.3.5.1"/>
    </reaction>
</comment>
<organism evidence="18 19">
    <name type="scientific">Tenebrio molitor</name>
    <name type="common">Yellow mealworm beetle</name>
    <dbReference type="NCBI Taxonomy" id="7067"/>
    <lineage>
        <taxon>Eukaryota</taxon>
        <taxon>Metazoa</taxon>
        <taxon>Ecdysozoa</taxon>
        <taxon>Arthropoda</taxon>
        <taxon>Hexapoda</taxon>
        <taxon>Insecta</taxon>
        <taxon>Pterygota</taxon>
        <taxon>Neoptera</taxon>
        <taxon>Endopterygota</taxon>
        <taxon>Coleoptera</taxon>
        <taxon>Polyphaga</taxon>
        <taxon>Cucujiformia</taxon>
        <taxon>Tenebrionidae</taxon>
        <taxon>Tenebrio</taxon>
    </lineage>
</organism>
<keyword evidence="10" id="KW-0496">Mitochondrion</keyword>
<dbReference type="Gene3D" id="4.10.80.40">
    <property type="entry name" value="succinate dehydrogenase protein domain"/>
    <property type="match status" value="1"/>
</dbReference>
<evidence type="ECO:0000256" key="5">
    <source>
        <dbReference type="ARBA" id="ARBA00022792"/>
    </source>
</evidence>
<dbReference type="InterPro" id="IPR015939">
    <property type="entry name" value="Fum_Rdtase/Succ_DH_flav-like_C"/>
</dbReference>
<dbReference type="EC" id="1.3.5.1" evidence="16"/>
<feature type="domain" description="NTF2" evidence="17">
    <location>
        <begin position="285"/>
        <end position="432"/>
    </location>
</feature>
<evidence type="ECO:0000256" key="3">
    <source>
        <dbReference type="ARBA" id="ARBA00022448"/>
    </source>
</evidence>
<feature type="binding site" evidence="13">
    <location>
        <position position="889"/>
    </location>
    <ligand>
        <name>substrate</name>
    </ligand>
</feature>
<evidence type="ECO:0000313" key="18">
    <source>
        <dbReference type="EMBL" id="KAH0810680.1"/>
    </source>
</evidence>
<keyword evidence="19" id="KW-1185">Reference proteome</keyword>
<feature type="binding site" evidence="13">
    <location>
        <position position="745"/>
    </location>
    <ligand>
        <name>substrate</name>
    </ligand>
</feature>
<dbReference type="GO" id="GO:0006121">
    <property type="term" value="P:mitochondrial electron transport, succinate to ubiquinone"/>
    <property type="evidence" value="ECO:0007669"/>
    <property type="project" value="TreeGrafter"/>
</dbReference>
<gene>
    <name evidence="18" type="ORF">GEV33_012113</name>
</gene>
<comment type="function">
    <text evidence="16">Flavoprotein (FP) subunit of succinate dehydrogenase (SDH) that is involved in complex II of the mitochondrial electron transport chain and is responsible for transferring electrons from succinate to ubiquinone (coenzyme Q).</text>
</comment>
<dbReference type="SUPFAM" id="SSF51905">
    <property type="entry name" value="FAD/NAD(P)-binding domain"/>
    <property type="match status" value="1"/>
</dbReference>
<proteinExistence type="inferred from homology"/>
<dbReference type="AlphaFoldDB" id="A0A8J6L7I7"/>
<dbReference type="FunFam" id="4.10.80.40:FF:000004">
    <property type="entry name" value="Succinate dehydrogenase [ubiquinone] flavoprotein subunit, mitochondrial"/>
    <property type="match status" value="1"/>
</dbReference>
<dbReference type="InterPro" id="IPR001611">
    <property type="entry name" value="Leu-rich_rpt"/>
</dbReference>
<dbReference type="InterPro" id="IPR003953">
    <property type="entry name" value="FAD-dep_OxRdtase_2_FAD-bd"/>
</dbReference>
<evidence type="ECO:0000256" key="12">
    <source>
        <dbReference type="PIRSR" id="PIRSR611281-1"/>
    </source>
</evidence>
<dbReference type="Gene3D" id="3.50.50.60">
    <property type="entry name" value="FAD/NAD(P)-binding domain"/>
    <property type="match status" value="1"/>
</dbReference>
<dbReference type="GO" id="GO:0005743">
    <property type="term" value="C:mitochondrial inner membrane"/>
    <property type="evidence" value="ECO:0007669"/>
    <property type="project" value="UniProtKB-SubCell"/>
</dbReference>
<dbReference type="InterPro" id="IPR003952">
    <property type="entry name" value="FRD_SDH_FAD_BS"/>
</dbReference>
<dbReference type="InterPro" id="IPR030664">
    <property type="entry name" value="SdhA/FrdA/AprA"/>
</dbReference>
<dbReference type="PROSITE" id="PS00504">
    <property type="entry name" value="FRD_SDH_FAD_BINDING"/>
    <property type="match status" value="1"/>
</dbReference>
<dbReference type="GO" id="GO:0050660">
    <property type="term" value="F:flavin adenine dinucleotide binding"/>
    <property type="evidence" value="ECO:0007669"/>
    <property type="project" value="InterPro"/>
</dbReference>
<accession>A0A8J6L7I7</accession>
<keyword evidence="9 16" id="KW-0560">Oxidoreductase</keyword>
<dbReference type="Pfam" id="PF24048">
    <property type="entry name" value="LRR_NXF1-5"/>
    <property type="match status" value="1"/>
</dbReference>
<reference evidence="18" key="2">
    <citation type="submission" date="2021-08" db="EMBL/GenBank/DDBJ databases">
        <authorList>
            <person name="Eriksson T."/>
        </authorList>
    </citation>
    <scope>NUCLEOTIDE SEQUENCE</scope>
    <source>
        <strain evidence="18">Stoneville</strain>
        <tissue evidence="18">Whole head</tissue>
    </source>
</reference>
<dbReference type="InterPro" id="IPR011281">
    <property type="entry name" value="Succ_DH_flav_su_fwd"/>
</dbReference>